<evidence type="ECO:0000313" key="1">
    <source>
        <dbReference type="EMBL" id="GER28426.1"/>
    </source>
</evidence>
<sequence length="133" mass="14353">MATVGVRGLAGCDELHEGSPVRHIAAAFLQQPSIPHPLSGNQSFVAQPPSACICLTSPIRCLKPVAAGATSHIAADKNQVVAAATTRKKMVRSGYLRNVESLVEEEDELDAKKIMRRVSTSRLKRIWGGLWHS</sequence>
<protein>
    <submittedName>
        <fullName evidence="1">Armadillo/beta-catenin repeat family protein</fullName>
    </submittedName>
</protein>
<keyword evidence="2" id="KW-1185">Reference proteome</keyword>
<dbReference type="EMBL" id="BKCP01002558">
    <property type="protein sequence ID" value="GER28426.1"/>
    <property type="molecule type" value="Genomic_DNA"/>
</dbReference>
<comment type="caution">
    <text evidence="1">The sequence shown here is derived from an EMBL/GenBank/DDBJ whole genome shotgun (WGS) entry which is preliminary data.</text>
</comment>
<proteinExistence type="predicted"/>
<dbReference type="AlphaFoldDB" id="A0A5A7P7C4"/>
<organism evidence="1 2">
    <name type="scientific">Striga asiatica</name>
    <name type="common">Asiatic witchweed</name>
    <name type="synonym">Buchnera asiatica</name>
    <dbReference type="NCBI Taxonomy" id="4170"/>
    <lineage>
        <taxon>Eukaryota</taxon>
        <taxon>Viridiplantae</taxon>
        <taxon>Streptophyta</taxon>
        <taxon>Embryophyta</taxon>
        <taxon>Tracheophyta</taxon>
        <taxon>Spermatophyta</taxon>
        <taxon>Magnoliopsida</taxon>
        <taxon>eudicotyledons</taxon>
        <taxon>Gunneridae</taxon>
        <taxon>Pentapetalae</taxon>
        <taxon>asterids</taxon>
        <taxon>lamiids</taxon>
        <taxon>Lamiales</taxon>
        <taxon>Orobanchaceae</taxon>
        <taxon>Buchnereae</taxon>
        <taxon>Striga</taxon>
    </lineage>
</organism>
<gene>
    <name evidence="1" type="ORF">STAS_04219</name>
</gene>
<evidence type="ECO:0000313" key="2">
    <source>
        <dbReference type="Proteomes" id="UP000325081"/>
    </source>
</evidence>
<reference evidence="2" key="1">
    <citation type="journal article" date="2019" name="Curr. Biol.">
        <title>Genome Sequence of Striga asiatica Provides Insight into the Evolution of Plant Parasitism.</title>
        <authorList>
            <person name="Yoshida S."/>
            <person name="Kim S."/>
            <person name="Wafula E.K."/>
            <person name="Tanskanen J."/>
            <person name="Kim Y.M."/>
            <person name="Honaas L."/>
            <person name="Yang Z."/>
            <person name="Spallek T."/>
            <person name="Conn C.E."/>
            <person name="Ichihashi Y."/>
            <person name="Cheong K."/>
            <person name="Cui S."/>
            <person name="Der J.P."/>
            <person name="Gundlach H."/>
            <person name="Jiao Y."/>
            <person name="Hori C."/>
            <person name="Ishida J.K."/>
            <person name="Kasahara H."/>
            <person name="Kiba T."/>
            <person name="Kim M.S."/>
            <person name="Koo N."/>
            <person name="Laohavisit A."/>
            <person name="Lee Y.H."/>
            <person name="Lumba S."/>
            <person name="McCourt P."/>
            <person name="Mortimer J.C."/>
            <person name="Mutuku J.M."/>
            <person name="Nomura T."/>
            <person name="Sasaki-Sekimoto Y."/>
            <person name="Seto Y."/>
            <person name="Wang Y."/>
            <person name="Wakatake T."/>
            <person name="Sakakibara H."/>
            <person name="Demura T."/>
            <person name="Yamaguchi S."/>
            <person name="Yoneyama K."/>
            <person name="Manabe R.I."/>
            <person name="Nelson D.C."/>
            <person name="Schulman A.H."/>
            <person name="Timko M.P."/>
            <person name="dePamphilis C.W."/>
            <person name="Choi D."/>
            <person name="Shirasu K."/>
        </authorList>
    </citation>
    <scope>NUCLEOTIDE SEQUENCE [LARGE SCALE GENOMIC DNA]</scope>
    <source>
        <strain evidence="2">cv. UVA1</strain>
    </source>
</reference>
<name>A0A5A7P7C4_STRAF</name>
<accession>A0A5A7P7C4</accession>
<dbReference type="Proteomes" id="UP000325081">
    <property type="component" value="Unassembled WGS sequence"/>
</dbReference>